<protein>
    <submittedName>
        <fullName evidence="2">Uncharacterized protein</fullName>
    </submittedName>
</protein>
<comment type="caution">
    <text evidence="2">The sequence shown here is derived from an EMBL/GenBank/DDBJ whole genome shotgun (WGS) entry which is preliminary data.</text>
</comment>
<name>X1DF26_9ZZZZ</name>
<gene>
    <name evidence="2" type="ORF">S03H2_06666</name>
</gene>
<feature type="region of interest" description="Disordered" evidence="1">
    <location>
        <begin position="1"/>
        <end position="32"/>
    </location>
</feature>
<accession>X1DF26</accession>
<feature type="non-terminal residue" evidence="2">
    <location>
        <position position="1"/>
    </location>
</feature>
<evidence type="ECO:0000256" key="1">
    <source>
        <dbReference type="SAM" id="MobiDB-lite"/>
    </source>
</evidence>
<evidence type="ECO:0000313" key="2">
    <source>
        <dbReference type="EMBL" id="GAH19426.1"/>
    </source>
</evidence>
<dbReference type="EMBL" id="BARU01002957">
    <property type="protein sequence ID" value="GAH19426.1"/>
    <property type="molecule type" value="Genomic_DNA"/>
</dbReference>
<organism evidence="2">
    <name type="scientific">marine sediment metagenome</name>
    <dbReference type="NCBI Taxonomy" id="412755"/>
    <lineage>
        <taxon>unclassified sequences</taxon>
        <taxon>metagenomes</taxon>
        <taxon>ecological metagenomes</taxon>
    </lineage>
</organism>
<proteinExistence type="predicted"/>
<dbReference type="AlphaFoldDB" id="X1DF26"/>
<sequence>HITHKSRQGGPVYHYDYQGPENHGNGEKDTSQ</sequence>
<reference evidence="2" key="1">
    <citation type="journal article" date="2014" name="Front. Microbiol.">
        <title>High frequency of phylogenetically diverse reductive dehalogenase-homologous genes in deep subseafloor sedimentary metagenomes.</title>
        <authorList>
            <person name="Kawai M."/>
            <person name="Futagami T."/>
            <person name="Toyoda A."/>
            <person name="Takaki Y."/>
            <person name="Nishi S."/>
            <person name="Hori S."/>
            <person name="Arai W."/>
            <person name="Tsubouchi T."/>
            <person name="Morono Y."/>
            <person name="Uchiyama I."/>
            <person name="Ito T."/>
            <person name="Fujiyama A."/>
            <person name="Inagaki F."/>
            <person name="Takami H."/>
        </authorList>
    </citation>
    <scope>NUCLEOTIDE SEQUENCE</scope>
    <source>
        <strain evidence="2">Expedition CK06-06</strain>
    </source>
</reference>